<sequence>MEMKYDRILIRYGEMTTKGKNRNLFVRRLRQNIARKLRAFPRIDIEYMHDRMYILLNGEPHEPIIAKLKTVFGIYSFSLAMKCENDLEAVKETALAAIRQLPYQGKTFKVSARRVNKQFPYRSEELNHEVGAHILRQTDGLTVNVREPDIDVRIEVRQDGTYVTCHDIFGAGGLPVGTSGKAMLMLSGGIDSPVAGYLAMKRGLEIEAVHFFSPPFTSERAKQKVIDLVKQLTVYGGRIKLHIVPFTEVQQAIYQGMPNEYSLISTRRAMLKITDALRRRHRALAIVTGESLGQVASQTLESMYVINDVTNTPVLRPLVSMDKMEIIEMAKQIGTHDISILPYEDCCTIFTPRAPKTKPKKKKVLHYESQLDLAPLLEKAVNDTETIVLDEQDGQADEFADLF</sequence>
<keyword evidence="7 19" id="KW-0067">ATP-binding</keyword>
<evidence type="ECO:0000256" key="15">
    <source>
        <dbReference type="ARBA" id="ARBA00071867"/>
    </source>
</evidence>
<accession>A0A679FHV9</accession>
<feature type="binding site" evidence="19">
    <location>
        <position position="267"/>
    </location>
    <ligand>
        <name>ATP</name>
        <dbReference type="ChEBI" id="CHEBI:30616"/>
    </ligand>
</feature>
<dbReference type="CDD" id="cd11716">
    <property type="entry name" value="THUMP_ThiI"/>
    <property type="match status" value="1"/>
</dbReference>
<dbReference type="GO" id="GO:0005524">
    <property type="term" value="F:ATP binding"/>
    <property type="evidence" value="ECO:0007669"/>
    <property type="project" value="UniProtKB-UniRule"/>
</dbReference>
<keyword evidence="6 19" id="KW-0547">Nucleotide-binding</keyword>
<dbReference type="GO" id="GO:0009229">
    <property type="term" value="P:thiamine diphosphate biosynthetic process"/>
    <property type="evidence" value="ECO:0007669"/>
    <property type="project" value="UniProtKB-UniRule"/>
</dbReference>
<gene>
    <name evidence="19 21" type="primary">thiI</name>
    <name evidence="21" type="ORF">GsuE55_00660</name>
</gene>
<evidence type="ECO:0000256" key="16">
    <source>
        <dbReference type="ARBA" id="ARBA00075337"/>
    </source>
</evidence>
<feature type="domain" description="THUMP" evidence="20">
    <location>
        <begin position="62"/>
        <end position="167"/>
    </location>
</feature>
<evidence type="ECO:0000256" key="19">
    <source>
        <dbReference type="HAMAP-Rule" id="MF_00021"/>
    </source>
</evidence>
<comment type="catalytic activity">
    <reaction evidence="10 19">
        <text>[ThiI sulfur-carrier protein]-S-sulfanyl-L-cysteine + a uridine in tRNA + 2 reduced [2Fe-2S]-[ferredoxin] + ATP + H(+) = [ThiI sulfur-carrier protein]-L-cysteine + a 4-thiouridine in tRNA + 2 oxidized [2Fe-2S]-[ferredoxin] + AMP + diphosphate</text>
        <dbReference type="Rhea" id="RHEA:24176"/>
        <dbReference type="Rhea" id="RHEA-COMP:10000"/>
        <dbReference type="Rhea" id="RHEA-COMP:10001"/>
        <dbReference type="Rhea" id="RHEA-COMP:13337"/>
        <dbReference type="Rhea" id="RHEA-COMP:13338"/>
        <dbReference type="Rhea" id="RHEA-COMP:13339"/>
        <dbReference type="Rhea" id="RHEA-COMP:13340"/>
        <dbReference type="ChEBI" id="CHEBI:15378"/>
        <dbReference type="ChEBI" id="CHEBI:29950"/>
        <dbReference type="ChEBI" id="CHEBI:30616"/>
        <dbReference type="ChEBI" id="CHEBI:33019"/>
        <dbReference type="ChEBI" id="CHEBI:33737"/>
        <dbReference type="ChEBI" id="CHEBI:33738"/>
        <dbReference type="ChEBI" id="CHEBI:61963"/>
        <dbReference type="ChEBI" id="CHEBI:65315"/>
        <dbReference type="ChEBI" id="CHEBI:136798"/>
        <dbReference type="ChEBI" id="CHEBI:456215"/>
        <dbReference type="EC" id="2.8.1.4"/>
    </reaction>
</comment>
<dbReference type="Pfam" id="PF02568">
    <property type="entry name" value="ThiI"/>
    <property type="match status" value="1"/>
</dbReference>
<comment type="function">
    <text evidence="12 19">Catalyzes the ATP-dependent transfer of a sulfur to tRNA to produce 4-thiouridine in position 8 of tRNAs, which functions as a near-UV photosensor. Also catalyzes the transfer of sulfur to the sulfur carrier protein ThiS, forming ThiS-thiocarboxylate. This is a step in the synthesis of thiazole, in the thiamine biosynthesis pathway. The sulfur is donated as persulfide by IscS.</text>
</comment>
<evidence type="ECO:0000256" key="7">
    <source>
        <dbReference type="ARBA" id="ARBA00022840"/>
    </source>
</evidence>
<name>A0A679FHV9_9BACL</name>
<dbReference type="InterPro" id="IPR014729">
    <property type="entry name" value="Rossmann-like_a/b/a_fold"/>
</dbReference>
<dbReference type="EMBL" id="AP022557">
    <property type="protein sequence ID" value="BBW95233.1"/>
    <property type="molecule type" value="Genomic_DNA"/>
</dbReference>
<feature type="binding site" evidence="19">
    <location>
        <begin position="210"/>
        <end position="211"/>
    </location>
    <ligand>
        <name>ATP</name>
        <dbReference type="ChEBI" id="CHEBI:30616"/>
    </ligand>
</feature>
<dbReference type="Gene3D" id="3.30.2130.30">
    <property type="match status" value="1"/>
</dbReference>
<comment type="pathway">
    <text evidence="2 19">Cofactor biosynthesis; thiamine diphosphate biosynthesis.</text>
</comment>
<evidence type="ECO:0000256" key="3">
    <source>
        <dbReference type="ARBA" id="ARBA00022490"/>
    </source>
</evidence>
<evidence type="ECO:0000256" key="10">
    <source>
        <dbReference type="ARBA" id="ARBA00050570"/>
    </source>
</evidence>
<keyword evidence="5 19" id="KW-0808">Transferase</keyword>
<dbReference type="InterPro" id="IPR004114">
    <property type="entry name" value="THUMP_dom"/>
</dbReference>
<evidence type="ECO:0000256" key="2">
    <source>
        <dbReference type="ARBA" id="ARBA00004948"/>
    </source>
</evidence>
<dbReference type="GO" id="GO:0000049">
    <property type="term" value="F:tRNA binding"/>
    <property type="evidence" value="ECO:0007669"/>
    <property type="project" value="UniProtKB-UniRule"/>
</dbReference>
<dbReference type="Pfam" id="PF02926">
    <property type="entry name" value="THUMP"/>
    <property type="match status" value="1"/>
</dbReference>
<dbReference type="UniPathway" id="UPA00060"/>
<comment type="catalytic activity">
    <reaction evidence="11 19">
        <text>[ThiS sulfur-carrier protein]-C-terminal Gly-Gly-AMP + S-sulfanyl-L-cysteinyl-[cysteine desulfurase] + AH2 = [ThiS sulfur-carrier protein]-C-terminal-Gly-aminoethanethioate + L-cysteinyl-[cysteine desulfurase] + A + AMP + 2 H(+)</text>
        <dbReference type="Rhea" id="RHEA:43340"/>
        <dbReference type="Rhea" id="RHEA-COMP:12157"/>
        <dbReference type="Rhea" id="RHEA-COMP:12158"/>
        <dbReference type="Rhea" id="RHEA-COMP:12910"/>
        <dbReference type="Rhea" id="RHEA-COMP:19908"/>
        <dbReference type="ChEBI" id="CHEBI:13193"/>
        <dbReference type="ChEBI" id="CHEBI:15378"/>
        <dbReference type="ChEBI" id="CHEBI:17499"/>
        <dbReference type="ChEBI" id="CHEBI:29950"/>
        <dbReference type="ChEBI" id="CHEBI:61963"/>
        <dbReference type="ChEBI" id="CHEBI:90618"/>
        <dbReference type="ChEBI" id="CHEBI:232372"/>
        <dbReference type="ChEBI" id="CHEBI:456215"/>
    </reaction>
</comment>
<evidence type="ECO:0000256" key="13">
    <source>
        <dbReference type="ARBA" id="ARBA00061472"/>
    </source>
</evidence>
<dbReference type="EC" id="2.8.1.4" evidence="14 19"/>
<dbReference type="InterPro" id="IPR020536">
    <property type="entry name" value="ThiI_AANH"/>
</dbReference>
<keyword evidence="22" id="KW-1185">Reference proteome</keyword>
<keyword evidence="8 19" id="KW-0694">RNA-binding</keyword>
<dbReference type="InterPro" id="IPR054173">
    <property type="entry name" value="ThiI_fer"/>
</dbReference>
<dbReference type="GO" id="GO:0052837">
    <property type="term" value="P:thiazole biosynthetic process"/>
    <property type="evidence" value="ECO:0007669"/>
    <property type="project" value="TreeGrafter"/>
</dbReference>
<dbReference type="SMART" id="SM00981">
    <property type="entry name" value="THUMP"/>
    <property type="match status" value="1"/>
</dbReference>
<feature type="binding site" evidence="19">
    <location>
        <position position="298"/>
    </location>
    <ligand>
        <name>ATP</name>
        <dbReference type="ChEBI" id="CHEBI:30616"/>
    </ligand>
</feature>
<evidence type="ECO:0000256" key="5">
    <source>
        <dbReference type="ARBA" id="ARBA00022679"/>
    </source>
</evidence>
<comment type="similarity">
    <text evidence="13 19">Belongs to the ThiI family.</text>
</comment>
<reference evidence="22" key="1">
    <citation type="journal article" date="2020" name="Microbiol. Resour. Announc.">
        <title>Complete Genome Sequence of Geobacillus sp. Strain E55-1, Isolated from Mine Geyser in Japan.</title>
        <authorList>
            <person name="Miyazaki K."/>
            <person name="Hase E."/>
            <person name="Tokito N."/>
        </authorList>
    </citation>
    <scope>NUCLEOTIDE SEQUENCE [LARGE SCALE GENOMIC DNA]</scope>
    <source>
        <strain evidence="22">E55-1</strain>
    </source>
</reference>
<dbReference type="PANTHER" id="PTHR43209:SF1">
    <property type="entry name" value="TRNA SULFURTRANSFERASE"/>
    <property type="match status" value="1"/>
</dbReference>
<dbReference type="Proteomes" id="UP000501421">
    <property type="component" value="Chromosome"/>
</dbReference>
<dbReference type="FunFam" id="3.40.50.620:FF:000053">
    <property type="entry name" value="Probable tRNA sulfurtransferase"/>
    <property type="match status" value="1"/>
</dbReference>
<dbReference type="SUPFAM" id="SSF52402">
    <property type="entry name" value="Adenine nucleotide alpha hydrolases-like"/>
    <property type="match status" value="1"/>
</dbReference>
<dbReference type="InterPro" id="IPR049962">
    <property type="entry name" value="THUMP_ThiI"/>
</dbReference>
<protein>
    <recommendedName>
        <fullName evidence="15 19">Probable tRNA sulfurtransferase</fullName>
        <ecNumber evidence="14 19">2.8.1.4</ecNumber>
    </recommendedName>
    <alternativeName>
        <fullName evidence="16 19">Sulfur carrier protein ThiS sulfurtransferase</fullName>
    </alternativeName>
    <alternativeName>
        <fullName evidence="17 19">Thiamine biosynthesis protein ThiI</fullName>
    </alternativeName>
    <alternativeName>
        <fullName evidence="18 19">tRNA 4-thiouridine synthase</fullName>
    </alternativeName>
</protein>
<dbReference type="HAMAP" id="MF_00021">
    <property type="entry name" value="ThiI"/>
    <property type="match status" value="1"/>
</dbReference>
<dbReference type="PROSITE" id="PS51165">
    <property type="entry name" value="THUMP"/>
    <property type="match status" value="1"/>
</dbReference>
<dbReference type="GO" id="GO:0005829">
    <property type="term" value="C:cytosol"/>
    <property type="evidence" value="ECO:0007669"/>
    <property type="project" value="TreeGrafter"/>
</dbReference>
<feature type="binding site" evidence="19">
    <location>
        <begin position="185"/>
        <end position="186"/>
    </location>
    <ligand>
        <name>ATP</name>
        <dbReference type="ChEBI" id="CHEBI:30616"/>
    </ligand>
</feature>
<evidence type="ECO:0000256" key="12">
    <source>
        <dbReference type="ARBA" id="ARBA00058382"/>
    </source>
</evidence>
<dbReference type="CDD" id="cd01712">
    <property type="entry name" value="PPase_ThiI"/>
    <property type="match status" value="1"/>
</dbReference>
<evidence type="ECO:0000256" key="11">
    <source>
        <dbReference type="ARBA" id="ARBA00052330"/>
    </source>
</evidence>
<evidence type="ECO:0000313" key="22">
    <source>
        <dbReference type="Proteomes" id="UP000501421"/>
    </source>
</evidence>
<feature type="binding site" evidence="19">
    <location>
        <position position="289"/>
    </location>
    <ligand>
        <name>ATP</name>
        <dbReference type="ChEBI" id="CHEBI:30616"/>
    </ligand>
</feature>
<evidence type="ECO:0000256" key="6">
    <source>
        <dbReference type="ARBA" id="ARBA00022741"/>
    </source>
</evidence>
<organism evidence="21 22">
    <name type="scientific">Geobacillus subterraneus</name>
    <dbReference type="NCBI Taxonomy" id="129338"/>
    <lineage>
        <taxon>Bacteria</taxon>
        <taxon>Bacillati</taxon>
        <taxon>Bacillota</taxon>
        <taxon>Bacilli</taxon>
        <taxon>Bacillales</taxon>
        <taxon>Anoxybacillaceae</taxon>
        <taxon>Geobacillus</taxon>
    </lineage>
</organism>
<comment type="subcellular location">
    <subcellularLocation>
        <location evidence="1 19">Cytoplasm</location>
    </subcellularLocation>
</comment>
<dbReference type="PANTHER" id="PTHR43209">
    <property type="entry name" value="TRNA SULFURTRANSFERASE"/>
    <property type="match status" value="1"/>
</dbReference>
<evidence type="ECO:0000259" key="20">
    <source>
        <dbReference type="PROSITE" id="PS51165"/>
    </source>
</evidence>
<dbReference type="GO" id="GO:0140741">
    <property type="term" value="F:tRNA-uracil-4 sulfurtransferase activity"/>
    <property type="evidence" value="ECO:0007669"/>
    <property type="project" value="UniProtKB-EC"/>
</dbReference>
<evidence type="ECO:0000256" key="17">
    <source>
        <dbReference type="ARBA" id="ARBA00077849"/>
    </source>
</evidence>
<evidence type="ECO:0000256" key="14">
    <source>
        <dbReference type="ARBA" id="ARBA00066827"/>
    </source>
</evidence>
<dbReference type="GO" id="GO:0004810">
    <property type="term" value="F:CCA tRNA nucleotidyltransferase activity"/>
    <property type="evidence" value="ECO:0007669"/>
    <property type="project" value="InterPro"/>
</dbReference>
<dbReference type="SUPFAM" id="SSF143437">
    <property type="entry name" value="THUMP domain-like"/>
    <property type="match status" value="1"/>
</dbReference>
<dbReference type="InterPro" id="IPR049961">
    <property type="entry name" value="ThiI_N"/>
</dbReference>
<keyword evidence="9 19" id="KW-0784">Thiamine biosynthesis</keyword>
<evidence type="ECO:0000256" key="4">
    <source>
        <dbReference type="ARBA" id="ARBA00022555"/>
    </source>
</evidence>
<dbReference type="NCBIfam" id="TIGR00342">
    <property type="entry name" value="tRNA uracil 4-sulfurtransferase ThiI"/>
    <property type="match status" value="1"/>
</dbReference>
<evidence type="ECO:0000256" key="1">
    <source>
        <dbReference type="ARBA" id="ARBA00004496"/>
    </source>
</evidence>
<evidence type="ECO:0000256" key="9">
    <source>
        <dbReference type="ARBA" id="ARBA00022977"/>
    </source>
</evidence>
<dbReference type="GO" id="GO:0002937">
    <property type="term" value="P:tRNA 4-thiouridine biosynthesis"/>
    <property type="evidence" value="ECO:0007669"/>
    <property type="project" value="TreeGrafter"/>
</dbReference>
<dbReference type="AlphaFoldDB" id="A0A679FHV9"/>
<dbReference type="Pfam" id="PF22025">
    <property type="entry name" value="ThiI_fer"/>
    <property type="match status" value="1"/>
</dbReference>
<keyword evidence="4 19" id="KW-0820">tRNA-binding</keyword>
<evidence type="ECO:0000256" key="8">
    <source>
        <dbReference type="ARBA" id="ARBA00022884"/>
    </source>
</evidence>
<dbReference type="InterPro" id="IPR003720">
    <property type="entry name" value="tRNA_STrfase"/>
</dbReference>
<evidence type="ECO:0000256" key="18">
    <source>
        <dbReference type="ARBA" id="ARBA00080570"/>
    </source>
</evidence>
<dbReference type="GO" id="GO:0009228">
    <property type="term" value="P:thiamine biosynthetic process"/>
    <property type="evidence" value="ECO:0007669"/>
    <property type="project" value="UniProtKB-KW"/>
</dbReference>
<proteinExistence type="inferred from homology"/>
<dbReference type="InterPro" id="IPR050102">
    <property type="entry name" value="tRNA_sulfurtransferase_ThiI"/>
</dbReference>
<evidence type="ECO:0000313" key="21">
    <source>
        <dbReference type="EMBL" id="BBW95233.1"/>
    </source>
</evidence>
<dbReference type="Gene3D" id="3.40.50.620">
    <property type="entry name" value="HUPs"/>
    <property type="match status" value="1"/>
</dbReference>
<keyword evidence="3 19" id="KW-0963">Cytoplasm</keyword>